<keyword evidence="3" id="KW-1185">Reference proteome</keyword>
<feature type="chain" id="PRO_5007806248" description="F-box domain-containing protein" evidence="1">
    <location>
        <begin position="17"/>
        <end position="266"/>
    </location>
</feature>
<proteinExistence type="predicted"/>
<evidence type="ECO:0000313" key="3">
    <source>
        <dbReference type="Proteomes" id="UP000070133"/>
    </source>
</evidence>
<dbReference type="OrthoDB" id="3645509at2759"/>
<reference evidence="2 3" key="1">
    <citation type="submission" date="2015-07" db="EMBL/GenBank/DDBJ databases">
        <title>Comparative genomics of the Sigatoka disease complex on banana suggests a link between parallel evolutionary changes in Pseudocercospora fijiensis and Pseudocercospora eumusae and increased virulence on the banana host.</title>
        <authorList>
            <person name="Chang T.-C."/>
            <person name="Salvucci A."/>
            <person name="Crous P.W."/>
            <person name="Stergiopoulos I."/>
        </authorList>
    </citation>
    <scope>NUCLEOTIDE SEQUENCE [LARGE SCALE GENOMIC DNA]</scope>
    <source>
        <strain evidence="2 3">CBS 114824</strain>
    </source>
</reference>
<evidence type="ECO:0000313" key="2">
    <source>
        <dbReference type="EMBL" id="KXS95120.1"/>
    </source>
</evidence>
<keyword evidence="1" id="KW-0732">Signal</keyword>
<gene>
    <name evidence="2" type="ORF">AC578_2894</name>
</gene>
<evidence type="ECO:0008006" key="4">
    <source>
        <dbReference type="Google" id="ProtNLM"/>
    </source>
</evidence>
<organism evidence="2 3">
    <name type="scientific">Pseudocercospora eumusae</name>
    <dbReference type="NCBI Taxonomy" id="321146"/>
    <lineage>
        <taxon>Eukaryota</taxon>
        <taxon>Fungi</taxon>
        <taxon>Dikarya</taxon>
        <taxon>Ascomycota</taxon>
        <taxon>Pezizomycotina</taxon>
        <taxon>Dothideomycetes</taxon>
        <taxon>Dothideomycetidae</taxon>
        <taxon>Mycosphaerellales</taxon>
        <taxon>Mycosphaerellaceae</taxon>
        <taxon>Pseudocercospora</taxon>
    </lineage>
</organism>
<dbReference type="EMBL" id="LFZN01000232">
    <property type="protein sequence ID" value="KXS95120.1"/>
    <property type="molecule type" value="Genomic_DNA"/>
</dbReference>
<comment type="caution">
    <text evidence="2">The sequence shown here is derived from an EMBL/GenBank/DDBJ whole genome shotgun (WGS) entry which is preliminary data.</text>
</comment>
<sequence length="266" mass="30961">MLESFFASLIQVAVSAFPHICICFEHHFAKLTLTVTCEERRKPATSLLTTTSFQNNINKFPQLPTNHNKHQTSRHRPFVVEYQSNPVKEKMSPLTNNNPTTKTTTHLLTLPAELRLTIYEFLLRDLPHHLHLRKKTTTTPQAFRLNFLNTCALIRKEALPLYAKELDRILANARTCVTRLKEKSQVLDYWWLRTWELGLGEEFEAVDGEWSLVQRRLGVVEDEYARVKKVVVRERRKVRDAFLEMEVEGVGEDKEEDEEVVVLSCT</sequence>
<evidence type="ECO:0000256" key="1">
    <source>
        <dbReference type="SAM" id="SignalP"/>
    </source>
</evidence>
<dbReference type="AlphaFoldDB" id="A0A139GY63"/>
<feature type="signal peptide" evidence="1">
    <location>
        <begin position="1"/>
        <end position="16"/>
    </location>
</feature>
<protein>
    <recommendedName>
        <fullName evidence="4">F-box domain-containing protein</fullName>
    </recommendedName>
</protein>
<name>A0A139GY63_9PEZI</name>
<dbReference type="Proteomes" id="UP000070133">
    <property type="component" value="Unassembled WGS sequence"/>
</dbReference>
<accession>A0A139GY63</accession>